<gene>
    <name evidence="3" type="ORF">Rhopal_006326-T1</name>
</gene>
<organism evidence="3 4">
    <name type="scientific">Rhodotorula paludigena</name>
    <dbReference type="NCBI Taxonomy" id="86838"/>
    <lineage>
        <taxon>Eukaryota</taxon>
        <taxon>Fungi</taxon>
        <taxon>Dikarya</taxon>
        <taxon>Basidiomycota</taxon>
        <taxon>Pucciniomycotina</taxon>
        <taxon>Microbotryomycetes</taxon>
        <taxon>Sporidiobolales</taxon>
        <taxon>Sporidiobolaceae</taxon>
        <taxon>Rhodotorula</taxon>
    </lineage>
</organism>
<evidence type="ECO:0000313" key="4">
    <source>
        <dbReference type="Proteomes" id="UP001342314"/>
    </source>
</evidence>
<dbReference type="InterPro" id="IPR054708">
    <property type="entry name" value="MTPAP-like_central"/>
</dbReference>
<dbReference type="Gene3D" id="3.30.460.10">
    <property type="entry name" value="Beta Polymerase, domain 2"/>
    <property type="match status" value="1"/>
</dbReference>
<feature type="compositionally biased region" description="Low complexity" evidence="1">
    <location>
        <begin position="597"/>
        <end position="606"/>
    </location>
</feature>
<dbReference type="GO" id="GO:0016779">
    <property type="term" value="F:nucleotidyltransferase activity"/>
    <property type="evidence" value="ECO:0007669"/>
    <property type="project" value="UniProtKB-ARBA"/>
</dbReference>
<proteinExistence type="predicted"/>
<feature type="region of interest" description="Disordered" evidence="1">
    <location>
        <begin position="16"/>
        <end position="59"/>
    </location>
</feature>
<feature type="compositionally biased region" description="Low complexity" evidence="1">
    <location>
        <begin position="621"/>
        <end position="638"/>
    </location>
</feature>
<protein>
    <recommendedName>
        <fullName evidence="2">Poly(A) RNA polymerase mitochondrial-like central palm domain-containing protein</fullName>
    </recommendedName>
</protein>
<feature type="region of interest" description="Disordered" evidence="1">
    <location>
        <begin position="476"/>
        <end position="497"/>
    </location>
</feature>
<dbReference type="PANTHER" id="PTHR12271:SF40">
    <property type="entry name" value="POLY(A) RNA POLYMERASE GLD2"/>
    <property type="match status" value="1"/>
</dbReference>
<dbReference type="PANTHER" id="PTHR12271">
    <property type="entry name" value="POLY A POLYMERASE CID PAP -RELATED"/>
    <property type="match status" value="1"/>
</dbReference>
<feature type="region of interest" description="Disordered" evidence="1">
    <location>
        <begin position="401"/>
        <end position="440"/>
    </location>
</feature>
<dbReference type="SUPFAM" id="SSF81301">
    <property type="entry name" value="Nucleotidyltransferase"/>
    <property type="match status" value="1"/>
</dbReference>
<dbReference type="AlphaFoldDB" id="A0AAV5GRZ0"/>
<feature type="region of interest" description="Disordered" evidence="1">
    <location>
        <begin position="567"/>
        <end position="654"/>
    </location>
</feature>
<feature type="compositionally biased region" description="Basic and acidic residues" evidence="1">
    <location>
        <begin position="408"/>
        <end position="435"/>
    </location>
</feature>
<dbReference type="GO" id="GO:0010605">
    <property type="term" value="P:negative regulation of macromolecule metabolic process"/>
    <property type="evidence" value="ECO:0007669"/>
    <property type="project" value="UniProtKB-ARBA"/>
</dbReference>
<dbReference type="InterPro" id="IPR043519">
    <property type="entry name" value="NT_sf"/>
</dbReference>
<accession>A0AAV5GRZ0</accession>
<dbReference type="CDD" id="cd05402">
    <property type="entry name" value="NT_PAP_TUTase"/>
    <property type="match status" value="1"/>
</dbReference>
<evidence type="ECO:0000259" key="2">
    <source>
        <dbReference type="Pfam" id="PF22600"/>
    </source>
</evidence>
<feature type="compositionally biased region" description="Gly residues" evidence="1">
    <location>
        <begin position="38"/>
        <end position="49"/>
    </location>
</feature>
<evidence type="ECO:0000256" key="1">
    <source>
        <dbReference type="SAM" id="MobiDB-lite"/>
    </source>
</evidence>
<feature type="compositionally biased region" description="Low complexity" evidence="1">
    <location>
        <begin position="567"/>
        <end position="579"/>
    </location>
</feature>
<dbReference type="GO" id="GO:0031123">
    <property type="term" value="P:RNA 3'-end processing"/>
    <property type="evidence" value="ECO:0007669"/>
    <property type="project" value="TreeGrafter"/>
</dbReference>
<dbReference type="Gene3D" id="1.10.1410.10">
    <property type="match status" value="1"/>
</dbReference>
<dbReference type="Proteomes" id="UP001342314">
    <property type="component" value="Unassembled WGS sequence"/>
</dbReference>
<dbReference type="SUPFAM" id="SSF81631">
    <property type="entry name" value="PAP/OAS1 substrate-binding domain"/>
    <property type="match status" value="1"/>
</dbReference>
<name>A0AAV5GRZ0_9BASI</name>
<sequence>MSSAAEDVGIRVPFARNGATAGGSWRAVHTDSSAGDADGQGPGVEGGKAGKGKAAAQAKKAKRETAAQVLDKVAAREGEELTLSQEMMRLYEVQRPSPESIAARQRLIDGLTQWLNEERFSWGHPHNPRAMPLEVVPFGSMRFGLGTATSDLDLCLLDPYRPNGFEEKFFSSKNQTARLPDIYNMRRLGDSLKRANLNDVTSISGAAVPICKFKVRVDGHLIEADLNTNERLGVFNSRLINSYCNLHPLVRPLCVFVKFWAKQRGLNKPSGSPTTFSSYTLILLVIAYLQRLDLLPNLQDPTLIAQTGTAPQRFFSTPKAHGKPGHLKKILRSVGWDVTFVEYDTPPEGYAPREADLAELARGFFDYYGQAAEGPEGAAGGFRPEVEIVSVWHGAPLARQRRFQSQADADRARSAREKELERESGVDAAERRRQEAEDEAVAAFAAEGEPQWQQQEEGQQQGVGDSHVADLDALEQQPGAAERPDSRSSSPVAYEEYDEPERWAEHLLVVQDPFILTRNTAGNVLPDWVDELRVQMRRARDLIDAGASLRSVCAAIADEPDHVSVAAQRKAAAPATAGGAKKKRNARAPKPVREKAAASAAATTTALDPDILAEPEMQSQPAAAAKDSGDSGDSPAGGAKEESGAKDAAVQDAA</sequence>
<feature type="domain" description="Poly(A) RNA polymerase mitochondrial-like central palm" evidence="2">
    <location>
        <begin position="83"/>
        <end position="244"/>
    </location>
</feature>
<dbReference type="Pfam" id="PF22600">
    <property type="entry name" value="MTPAP-like_central"/>
    <property type="match status" value="1"/>
</dbReference>
<comment type="caution">
    <text evidence="3">The sequence shown here is derived from an EMBL/GenBank/DDBJ whole genome shotgun (WGS) entry which is preliminary data.</text>
</comment>
<dbReference type="EMBL" id="BQKY01000013">
    <property type="protein sequence ID" value="GJN93279.1"/>
    <property type="molecule type" value="Genomic_DNA"/>
</dbReference>
<reference evidence="3 4" key="1">
    <citation type="submission" date="2021-12" db="EMBL/GenBank/DDBJ databases">
        <title>High titer production of polyol ester of fatty acids by Rhodotorula paludigena BS15 towards product separation-free biomass refinery.</title>
        <authorList>
            <person name="Mano J."/>
            <person name="Ono H."/>
            <person name="Tanaka T."/>
            <person name="Naito K."/>
            <person name="Sushida H."/>
            <person name="Ike M."/>
            <person name="Tokuyasu K."/>
            <person name="Kitaoka M."/>
        </authorList>
    </citation>
    <scope>NUCLEOTIDE SEQUENCE [LARGE SCALE GENOMIC DNA]</scope>
    <source>
        <strain evidence="3 4">BS15</strain>
    </source>
</reference>
<evidence type="ECO:0000313" key="3">
    <source>
        <dbReference type="EMBL" id="GJN93279.1"/>
    </source>
</evidence>
<keyword evidence="4" id="KW-1185">Reference proteome</keyword>